<dbReference type="AlphaFoldDB" id="A0AA42CUL7"/>
<keyword evidence="2" id="KW-1185">Reference proteome</keyword>
<accession>A0AA42CUL7</accession>
<reference evidence="1" key="1">
    <citation type="submission" date="2022-11" db="EMBL/GenBank/DDBJ databases">
        <title>Larsenimonas rhizosphaerae sp. nov., isolated from a tidal mudflat.</title>
        <authorList>
            <person name="Lee S.D."/>
            <person name="Kim I.S."/>
        </authorList>
    </citation>
    <scope>NUCLEOTIDE SEQUENCE</scope>
    <source>
        <strain evidence="1">GH2-1</strain>
    </source>
</reference>
<evidence type="ECO:0000313" key="2">
    <source>
        <dbReference type="Proteomes" id="UP001165678"/>
    </source>
</evidence>
<protein>
    <submittedName>
        <fullName evidence="1">DUF945 family protein</fullName>
    </submittedName>
</protein>
<sequence length="420" mass="45174">MKKAVVYGLGGVIIVGAALWVGGHAYSAHRFDQELTRQVEQINAADNGMTMDVADRHDGWFTSTGVLNVRYQPDAQATPLNLQAPWTAHHGLLSTGLDGTLDARTGANAPWVLSDILADGKKAHFDATLKHFDQSGKAELEMPDMKADTGLQMMNINGLTIRADYTDASVNATADLAGLEYRDAQGAMTAGASRFVMDQKGPRDNPDHQKYHMTSDGLTLSASQLMPVTIGALEFSGEAVRDNDQWNQHSSGSLNGIEASGQALGDIAFESTLDGLDATAWQAIAAIANEHPEWFEDTDAITSQRTLTAISPHVLKLLAPSPVFTLKTLSLESPMVKEPVDMTGRLTFDGQGIDTMPADALTTPQGQDALINRLNGTFTLNHAPPLVALFAGLSPDQQTLVFRIDQGVVTVNDQRLMRLN</sequence>
<dbReference type="RefSeq" id="WP_265896473.1">
    <property type="nucleotide sequence ID" value="NZ_JAPIVE010000003.1"/>
</dbReference>
<comment type="caution">
    <text evidence="1">The sequence shown here is derived from an EMBL/GenBank/DDBJ whole genome shotgun (WGS) entry which is preliminary data.</text>
</comment>
<dbReference type="Proteomes" id="UP001165678">
    <property type="component" value="Unassembled WGS sequence"/>
</dbReference>
<dbReference type="Pfam" id="PF06097">
    <property type="entry name" value="DUF945"/>
    <property type="match status" value="1"/>
</dbReference>
<name>A0AA42CUL7_9GAMM</name>
<proteinExistence type="predicted"/>
<dbReference type="EMBL" id="JAPIVE010000003">
    <property type="protein sequence ID" value="MCX2524812.1"/>
    <property type="molecule type" value="Genomic_DNA"/>
</dbReference>
<gene>
    <name evidence="1" type="ORF">OQ287_11230</name>
</gene>
<organism evidence="1 2">
    <name type="scientific">Larsenimonas rhizosphaerae</name>
    <dbReference type="NCBI Taxonomy" id="2944682"/>
    <lineage>
        <taxon>Bacteria</taxon>
        <taxon>Pseudomonadati</taxon>
        <taxon>Pseudomonadota</taxon>
        <taxon>Gammaproteobacteria</taxon>
        <taxon>Oceanospirillales</taxon>
        <taxon>Halomonadaceae</taxon>
        <taxon>Larsenimonas</taxon>
    </lineage>
</organism>
<dbReference type="InterPro" id="IPR010352">
    <property type="entry name" value="DUF945"/>
</dbReference>
<evidence type="ECO:0000313" key="1">
    <source>
        <dbReference type="EMBL" id="MCX2524812.1"/>
    </source>
</evidence>